<evidence type="ECO:0000313" key="7">
    <source>
        <dbReference type="EMBL" id="MCT7314551.1"/>
    </source>
</evidence>
<name>A0AAE3HZ50_9RALS</name>
<feature type="transmembrane region" description="Helical" evidence="6">
    <location>
        <begin position="64"/>
        <end position="85"/>
    </location>
</feature>
<evidence type="ECO:0000256" key="3">
    <source>
        <dbReference type="ARBA" id="ARBA00022692"/>
    </source>
</evidence>
<evidence type="ECO:0000256" key="1">
    <source>
        <dbReference type="ARBA" id="ARBA00004651"/>
    </source>
</evidence>
<evidence type="ECO:0000256" key="4">
    <source>
        <dbReference type="ARBA" id="ARBA00022989"/>
    </source>
</evidence>
<evidence type="ECO:0000256" key="6">
    <source>
        <dbReference type="SAM" id="Phobius"/>
    </source>
</evidence>
<sequence>MLFIKATMIGFCIAAPVGPIGMLCIQRSLNRGFRSGLATGLGAACADALYGLLGALGVAGVVAALPALTLVLKIAGGAFLVWLAWSTARAPSTGPAATDAAGDTQAVANAREFLTTFVLTLSNPLTILSFVAIFAALGPSAEAHASAEGAGWLTVAQMVVGVFAGSAAWWLCLSGATAALRVRMPASFIPGITRLSALAIAGFGAVQVIAGLRSVVQVV</sequence>
<reference evidence="7" key="1">
    <citation type="journal article" date="2023" name="Front. Microbiol.">
        <title>Ralstonia chuxiongensis sp. nov., Ralstonia mojiangensis sp. nov., and Ralstonia soli sp. nov., isolated from tobacco fields, are three novel species in the family Burkholderiaceae.</title>
        <authorList>
            <person name="Lu C.H."/>
            <person name="Zhang Y.Y."/>
            <person name="Jiang N."/>
            <person name="Chen W."/>
            <person name="Shao X."/>
            <person name="Zhao Z.M."/>
            <person name="Lu W.L."/>
            <person name="Hu X."/>
            <person name="Xi Y.X."/>
            <person name="Zou S.Y."/>
            <person name="Wei Q.J."/>
            <person name="Lin Z.L."/>
            <person name="Gong L."/>
            <person name="Gai X.T."/>
            <person name="Zhang L.Q."/>
            <person name="Li J.Y."/>
            <person name="Jin Y."/>
            <person name="Xia Z.Y."/>
        </authorList>
    </citation>
    <scope>NUCLEOTIDE SEQUENCE</scope>
    <source>
        <strain evidence="7">22TCCZM01-4</strain>
    </source>
</reference>
<dbReference type="GO" id="GO:0015171">
    <property type="term" value="F:amino acid transmembrane transporter activity"/>
    <property type="evidence" value="ECO:0007669"/>
    <property type="project" value="TreeGrafter"/>
</dbReference>
<protein>
    <submittedName>
        <fullName evidence="7">LysE family translocator</fullName>
    </submittedName>
</protein>
<feature type="transmembrane region" description="Helical" evidence="6">
    <location>
        <begin position="158"/>
        <end position="180"/>
    </location>
</feature>
<feature type="transmembrane region" description="Helical" evidence="6">
    <location>
        <begin position="6"/>
        <end position="25"/>
    </location>
</feature>
<evidence type="ECO:0000313" key="8">
    <source>
        <dbReference type="Proteomes" id="UP001164374"/>
    </source>
</evidence>
<accession>A0AAE3HZ50</accession>
<dbReference type="Proteomes" id="UP001164374">
    <property type="component" value="Unassembled WGS sequence"/>
</dbReference>
<keyword evidence="3 6" id="KW-0812">Transmembrane</keyword>
<dbReference type="AlphaFoldDB" id="A0AAE3HZ50"/>
<comment type="subcellular location">
    <subcellularLocation>
        <location evidence="1">Cell membrane</location>
        <topology evidence="1">Multi-pass membrane protein</topology>
    </subcellularLocation>
</comment>
<dbReference type="GO" id="GO:0005886">
    <property type="term" value="C:plasma membrane"/>
    <property type="evidence" value="ECO:0007669"/>
    <property type="project" value="UniProtKB-SubCell"/>
</dbReference>
<reference evidence="7" key="2">
    <citation type="submission" date="2023-02" db="EMBL/GenBank/DDBJ databases">
        <authorList>
            <person name="Lu C.-H."/>
        </authorList>
    </citation>
    <scope>NUCLEOTIDE SEQUENCE</scope>
    <source>
        <strain evidence="7">22TCCZM01-4</strain>
    </source>
</reference>
<dbReference type="InterPro" id="IPR001123">
    <property type="entry name" value="LeuE-type"/>
</dbReference>
<dbReference type="PANTHER" id="PTHR30086">
    <property type="entry name" value="ARGININE EXPORTER PROTEIN ARGO"/>
    <property type="match status" value="1"/>
</dbReference>
<keyword evidence="4 6" id="KW-1133">Transmembrane helix</keyword>
<dbReference type="EMBL" id="JAOCQJ010000001">
    <property type="protein sequence ID" value="MCT7314551.1"/>
    <property type="molecule type" value="Genomic_DNA"/>
</dbReference>
<evidence type="ECO:0000256" key="5">
    <source>
        <dbReference type="ARBA" id="ARBA00023136"/>
    </source>
</evidence>
<dbReference type="PANTHER" id="PTHR30086:SF20">
    <property type="entry name" value="ARGININE EXPORTER PROTEIN ARGO-RELATED"/>
    <property type="match status" value="1"/>
</dbReference>
<gene>
    <name evidence="7" type="ORF">N5I87_00950</name>
</gene>
<comment type="caution">
    <text evidence="7">The sequence shown here is derived from an EMBL/GenBank/DDBJ whole genome shotgun (WGS) entry which is preliminary data.</text>
</comment>
<feature type="transmembrane region" description="Helical" evidence="6">
    <location>
        <begin position="37"/>
        <end position="58"/>
    </location>
</feature>
<proteinExistence type="predicted"/>
<keyword evidence="5 6" id="KW-0472">Membrane</keyword>
<feature type="transmembrane region" description="Helical" evidence="6">
    <location>
        <begin position="192"/>
        <end position="212"/>
    </location>
</feature>
<organism evidence="7 8">
    <name type="scientific">Ralstonia mojiangensis</name>
    <dbReference type="NCBI Taxonomy" id="2953895"/>
    <lineage>
        <taxon>Bacteria</taxon>
        <taxon>Pseudomonadati</taxon>
        <taxon>Pseudomonadota</taxon>
        <taxon>Betaproteobacteria</taxon>
        <taxon>Burkholderiales</taxon>
        <taxon>Burkholderiaceae</taxon>
        <taxon>Ralstonia</taxon>
    </lineage>
</organism>
<dbReference type="RefSeq" id="WP_252692497.1">
    <property type="nucleotide sequence ID" value="NZ_JAMXHU010000002.1"/>
</dbReference>
<dbReference type="Pfam" id="PF01810">
    <property type="entry name" value="LysE"/>
    <property type="match status" value="1"/>
</dbReference>
<feature type="transmembrane region" description="Helical" evidence="6">
    <location>
        <begin position="113"/>
        <end position="138"/>
    </location>
</feature>
<evidence type="ECO:0000256" key="2">
    <source>
        <dbReference type="ARBA" id="ARBA00022475"/>
    </source>
</evidence>
<keyword evidence="2" id="KW-1003">Cell membrane</keyword>